<reference evidence="2" key="2">
    <citation type="submission" date="2015-01" db="EMBL/GenBank/DDBJ databases">
        <title>Evolutionary Origins and Diversification of the Mycorrhizal Mutualists.</title>
        <authorList>
            <consortium name="DOE Joint Genome Institute"/>
            <consortium name="Mycorrhizal Genomics Consortium"/>
            <person name="Kohler A."/>
            <person name="Kuo A."/>
            <person name="Nagy L.G."/>
            <person name="Floudas D."/>
            <person name="Copeland A."/>
            <person name="Barry K.W."/>
            <person name="Cichocki N."/>
            <person name="Veneault-Fourrey C."/>
            <person name="LaButti K."/>
            <person name="Lindquist E.A."/>
            <person name="Lipzen A."/>
            <person name="Lundell T."/>
            <person name="Morin E."/>
            <person name="Murat C."/>
            <person name="Riley R."/>
            <person name="Ohm R."/>
            <person name="Sun H."/>
            <person name="Tunlid A."/>
            <person name="Henrissat B."/>
            <person name="Grigoriev I.V."/>
            <person name="Hibbett D.S."/>
            <person name="Martin F."/>
        </authorList>
    </citation>
    <scope>NUCLEOTIDE SEQUENCE [LARGE SCALE GENOMIC DNA]</scope>
    <source>
        <strain evidence="2">UH-Slu-Lm8-n1</strain>
    </source>
</reference>
<evidence type="ECO:0000313" key="1">
    <source>
        <dbReference type="EMBL" id="KIK31837.1"/>
    </source>
</evidence>
<proteinExistence type="predicted"/>
<reference evidence="1 2" key="1">
    <citation type="submission" date="2014-04" db="EMBL/GenBank/DDBJ databases">
        <authorList>
            <consortium name="DOE Joint Genome Institute"/>
            <person name="Kuo A."/>
            <person name="Ruytinx J."/>
            <person name="Rineau F."/>
            <person name="Colpaert J."/>
            <person name="Kohler A."/>
            <person name="Nagy L.G."/>
            <person name="Floudas D."/>
            <person name="Copeland A."/>
            <person name="Barry K.W."/>
            <person name="Cichocki N."/>
            <person name="Veneault-Fourrey C."/>
            <person name="LaButti K."/>
            <person name="Lindquist E.A."/>
            <person name="Lipzen A."/>
            <person name="Lundell T."/>
            <person name="Morin E."/>
            <person name="Murat C."/>
            <person name="Sun H."/>
            <person name="Tunlid A."/>
            <person name="Henrissat B."/>
            <person name="Grigoriev I.V."/>
            <person name="Hibbett D.S."/>
            <person name="Martin F."/>
            <person name="Nordberg H.P."/>
            <person name="Cantor M.N."/>
            <person name="Hua S.X."/>
        </authorList>
    </citation>
    <scope>NUCLEOTIDE SEQUENCE [LARGE SCALE GENOMIC DNA]</scope>
    <source>
        <strain evidence="1 2">UH-Slu-Lm8-n1</strain>
    </source>
</reference>
<dbReference type="EMBL" id="KN836601">
    <property type="protein sequence ID" value="KIK31837.1"/>
    <property type="molecule type" value="Genomic_DNA"/>
</dbReference>
<gene>
    <name evidence="1" type="ORF">CY34DRAFT_814501</name>
</gene>
<protein>
    <submittedName>
        <fullName evidence="1">Uncharacterized protein</fullName>
    </submittedName>
</protein>
<organism evidence="1 2">
    <name type="scientific">Suillus luteus UH-Slu-Lm8-n1</name>
    <dbReference type="NCBI Taxonomy" id="930992"/>
    <lineage>
        <taxon>Eukaryota</taxon>
        <taxon>Fungi</taxon>
        <taxon>Dikarya</taxon>
        <taxon>Basidiomycota</taxon>
        <taxon>Agaricomycotina</taxon>
        <taxon>Agaricomycetes</taxon>
        <taxon>Agaricomycetidae</taxon>
        <taxon>Boletales</taxon>
        <taxon>Suillineae</taxon>
        <taxon>Suillaceae</taxon>
        <taxon>Suillus</taxon>
    </lineage>
</organism>
<dbReference type="InParanoid" id="A0A0D0AC70"/>
<keyword evidence="2" id="KW-1185">Reference proteome</keyword>
<accession>A0A0D0AC70</accession>
<evidence type="ECO:0000313" key="2">
    <source>
        <dbReference type="Proteomes" id="UP000054485"/>
    </source>
</evidence>
<dbReference type="AlphaFoldDB" id="A0A0D0AC70"/>
<sequence>MVRQQNIISDRIGHVLSQSKSAHRSELINAPSYGIPAANLKLQRCDLTKIS</sequence>
<name>A0A0D0AC70_9AGAM</name>
<dbReference type="Proteomes" id="UP000054485">
    <property type="component" value="Unassembled WGS sequence"/>
</dbReference>
<dbReference type="HOGENOM" id="CLU_208072_0_0_1"/>